<proteinExistence type="predicted"/>
<dbReference type="SUPFAM" id="SSF46785">
    <property type="entry name" value="Winged helix' DNA-binding domain"/>
    <property type="match status" value="1"/>
</dbReference>
<evidence type="ECO:0000313" key="2">
    <source>
        <dbReference type="Proteomes" id="UP000176678"/>
    </source>
</evidence>
<name>A0A1F7VE75_9BACT</name>
<dbReference type="AlphaFoldDB" id="A0A1F7VE75"/>
<comment type="caution">
    <text evidence="1">The sequence shown here is derived from an EMBL/GenBank/DDBJ whole genome shotgun (WGS) entry which is preliminary data.</text>
</comment>
<evidence type="ECO:0000313" key="1">
    <source>
        <dbReference type="EMBL" id="OGL88741.1"/>
    </source>
</evidence>
<accession>A0A1F7VE75</accession>
<dbReference type="InterPro" id="IPR036390">
    <property type="entry name" value="WH_DNA-bd_sf"/>
</dbReference>
<organism evidence="1 2">
    <name type="scientific">Candidatus Uhrbacteria bacterium RIFCSPLOWO2_02_FULL_51_9</name>
    <dbReference type="NCBI Taxonomy" id="1802410"/>
    <lineage>
        <taxon>Bacteria</taxon>
        <taxon>Candidatus Uhriibacteriota</taxon>
    </lineage>
</organism>
<reference evidence="1 2" key="1">
    <citation type="journal article" date="2016" name="Nat. Commun.">
        <title>Thousands of microbial genomes shed light on interconnected biogeochemical processes in an aquifer system.</title>
        <authorList>
            <person name="Anantharaman K."/>
            <person name="Brown C.T."/>
            <person name="Hug L.A."/>
            <person name="Sharon I."/>
            <person name="Castelle C.J."/>
            <person name="Probst A.J."/>
            <person name="Thomas B.C."/>
            <person name="Singh A."/>
            <person name="Wilkins M.J."/>
            <person name="Karaoz U."/>
            <person name="Brodie E.L."/>
            <person name="Williams K.H."/>
            <person name="Hubbard S.S."/>
            <person name="Banfield J.F."/>
        </authorList>
    </citation>
    <scope>NUCLEOTIDE SEQUENCE [LARGE SCALE GENOMIC DNA]</scope>
</reference>
<sequence>MTREEQAMIEYLFGSKTRLKLLHIFYREPEARFFVRELSRLAGTQINAVRRELATLVTITVIREDADGAEGETRRKFYSLNTDSLLHHELGALLMRGQLLGEQELIKGLKNLESVTVVLLSGRFVGDENLPTDILIVGHVSEQALKRLMLQFEKKLGFTIRYTLFSPEEYAERKRMLDRFVYAILEGRHTVVVPETQSL</sequence>
<dbReference type="STRING" id="1802410.A3H75_02815"/>
<protein>
    <recommendedName>
        <fullName evidence="3">HTH arsR-type domain-containing protein</fullName>
    </recommendedName>
</protein>
<gene>
    <name evidence="1" type="ORF">A3H75_02815</name>
</gene>
<dbReference type="Proteomes" id="UP000176678">
    <property type="component" value="Unassembled WGS sequence"/>
</dbReference>
<evidence type="ECO:0008006" key="3">
    <source>
        <dbReference type="Google" id="ProtNLM"/>
    </source>
</evidence>
<dbReference type="EMBL" id="MGES01000029">
    <property type="protein sequence ID" value="OGL88741.1"/>
    <property type="molecule type" value="Genomic_DNA"/>
</dbReference>
<dbReference type="Gene3D" id="1.10.10.10">
    <property type="entry name" value="Winged helix-like DNA-binding domain superfamily/Winged helix DNA-binding domain"/>
    <property type="match status" value="1"/>
</dbReference>
<dbReference type="InterPro" id="IPR036388">
    <property type="entry name" value="WH-like_DNA-bd_sf"/>
</dbReference>